<dbReference type="Proteomes" id="UP001157946">
    <property type="component" value="Unassembled WGS sequence"/>
</dbReference>
<protein>
    <submittedName>
        <fullName evidence="1">Uncharacterized protein</fullName>
    </submittedName>
</protein>
<comment type="caution">
    <text evidence="1">The sequence shown here is derived from an EMBL/GenBank/DDBJ whole genome shotgun (WGS) entry which is preliminary data.</text>
</comment>
<proteinExistence type="predicted"/>
<dbReference type="AlphaFoldDB" id="A0AA45WRQ2"/>
<dbReference type="EMBL" id="FXTU01000008">
    <property type="protein sequence ID" value="SMP32046.1"/>
    <property type="molecule type" value="Genomic_DNA"/>
</dbReference>
<organism evidence="1 2">
    <name type="scientific">Laceyella tengchongensis</name>
    <dbReference type="NCBI Taxonomy" id="574699"/>
    <lineage>
        <taxon>Bacteria</taxon>
        <taxon>Bacillati</taxon>
        <taxon>Bacillota</taxon>
        <taxon>Bacilli</taxon>
        <taxon>Bacillales</taxon>
        <taxon>Thermoactinomycetaceae</taxon>
        <taxon>Laceyella</taxon>
    </lineage>
</organism>
<keyword evidence="2" id="KW-1185">Reference proteome</keyword>
<gene>
    <name evidence="1" type="ORF">SAMN06265361_10885</name>
</gene>
<evidence type="ECO:0000313" key="1">
    <source>
        <dbReference type="EMBL" id="SMP32046.1"/>
    </source>
</evidence>
<sequence length="238" mass="28040">MLFQMCYGPEIPSIYEMIKENPRITIDELKEIFQYTTATDISSLIENTISFLMTIQFIEKKESGYLAICGDWDVIMFLKRLVEISKNEPTNSLNYVFTTLYYELFIKPNKLYIEDVHYSVNKHFNEIMVGKEKINAWKRIMEFFGLGYRMYTGFYALPHLSLLQQLVKRSGSFSGSLYQYCLDNIHPIIPCIHQGQIFDGLLMGLSFLNKEEIIHLERKQDLPYPSFGSKQQWNWITI</sequence>
<evidence type="ECO:0000313" key="2">
    <source>
        <dbReference type="Proteomes" id="UP001157946"/>
    </source>
</evidence>
<dbReference type="RefSeq" id="WP_259435955.1">
    <property type="nucleotide sequence ID" value="NZ_FXTU01000008.1"/>
</dbReference>
<name>A0AA45WRQ2_9BACL</name>
<reference evidence="1" key="1">
    <citation type="submission" date="2017-05" db="EMBL/GenBank/DDBJ databases">
        <authorList>
            <person name="Varghese N."/>
            <person name="Submissions S."/>
        </authorList>
    </citation>
    <scope>NUCLEOTIDE SEQUENCE</scope>
    <source>
        <strain evidence="1">DSM 45262</strain>
    </source>
</reference>
<accession>A0AA45WRQ2</accession>